<evidence type="ECO:0000313" key="3">
    <source>
        <dbReference type="Proteomes" id="UP000475928"/>
    </source>
</evidence>
<protein>
    <submittedName>
        <fullName evidence="2">Uncharacterized protein</fullName>
    </submittedName>
</protein>
<accession>A0A6A0B614</accession>
<proteinExistence type="predicted"/>
<organism evidence="2 3">
    <name type="scientific">Pseudolactococcus insecticola</name>
    <dbReference type="NCBI Taxonomy" id="2709158"/>
    <lineage>
        <taxon>Bacteria</taxon>
        <taxon>Bacillati</taxon>
        <taxon>Bacillota</taxon>
        <taxon>Bacilli</taxon>
        <taxon>Lactobacillales</taxon>
        <taxon>Streptococcaceae</taxon>
        <taxon>Pseudolactococcus</taxon>
    </lineage>
</organism>
<dbReference type="Gene3D" id="3.30.2310.20">
    <property type="entry name" value="RelE-like"/>
    <property type="match status" value="1"/>
</dbReference>
<dbReference type="InterPro" id="IPR007712">
    <property type="entry name" value="RelE/ParE_toxin"/>
</dbReference>
<dbReference type="Pfam" id="PF05016">
    <property type="entry name" value="ParE_toxin"/>
    <property type="match status" value="1"/>
</dbReference>
<sequence length="93" mass="11273">MKDIVFADEALNDVERLEYFLSEYPQALRKFRNELLKAVEVISANPEGSPRILETNYRKKVHYKYIYFYVNYNKVIEIERVFSEKEDWINEIS</sequence>
<dbReference type="AlphaFoldDB" id="A0A6A0B614"/>
<dbReference type="RefSeq" id="WP_172356739.1">
    <property type="nucleotide sequence ID" value="NZ_BLLH01000006.1"/>
</dbReference>
<dbReference type="InterPro" id="IPR035093">
    <property type="entry name" value="RelE/ParE_toxin_dom_sf"/>
</dbReference>
<reference evidence="2 3" key="1">
    <citation type="submission" date="2020-02" db="EMBL/GenBank/DDBJ databases">
        <title>Draft genome sequence of Lactococcus sp. Hs20B0-1.</title>
        <authorList>
            <person name="Noda S."/>
            <person name="Yuki M."/>
            <person name="Ohkuma M."/>
        </authorList>
    </citation>
    <scope>NUCLEOTIDE SEQUENCE [LARGE SCALE GENOMIC DNA]</scope>
    <source>
        <strain evidence="2 3">Hs20B0-1</strain>
    </source>
</reference>
<evidence type="ECO:0000313" key="2">
    <source>
        <dbReference type="EMBL" id="GFH40840.1"/>
    </source>
</evidence>
<evidence type="ECO:0000256" key="1">
    <source>
        <dbReference type="ARBA" id="ARBA00022649"/>
    </source>
</evidence>
<name>A0A6A0B614_9LACT</name>
<dbReference type="Proteomes" id="UP000475928">
    <property type="component" value="Unassembled WGS sequence"/>
</dbReference>
<keyword evidence="1" id="KW-1277">Toxin-antitoxin system</keyword>
<keyword evidence="3" id="KW-1185">Reference proteome</keyword>
<gene>
    <name evidence="2" type="ORF">Hs20B_12380</name>
</gene>
<dbReference type="EMBL" id="BLLH01000006">
    <property type="protein sequence ID" value="GFH40840.1"/>
    <property type="molecule type" value="Genomic_DNA"/>
</dbReference>
<comment type="caution">
    <text evidence="2">The sequence shown here is derived from an EMBL/GenBank/DDBJ whole genome shotgun (WGS) entry which is preliminary data.</text>
</comment>